<name>A0A419B285_PECCA</name>
<evidence type="ECO:0000313" key="2">
    <source>
        <dbReference type="EMBL" id="RJL55754.1"/>
    </source>
</evidence>
<evidence type="ECO:0000259" key="1">
    <source>
        <dbReference type="SMART" id="SM00860"/>
    </source>
</evidence>
<dbReference type="SUPFAM" id="SSF160631">
    <property type="entry name" value="SMI1/KNR4-like"/>
    <property type="match status" value="1"/>
</dbReference>
<organism evidence="2 3">
    <name type="scientific">Pectobacterium carotovorum</name>
    <name type="common">Erwinia carotovora</name>
    <dbReference type="NCBI Taxonomy" id="554"/>
    <lineage>
        <taxon>Bacteria</taxon>
        <taxon>Pseudomonadati</taxon>
        <taxon>Pseudomonadota</taxon>
        <taxon>Gammaproteobacteria</taxon>
        <taxon>Enterobacterales</taxon>
        <taxon>Pectobacteriaceae</taxon>
        <taxon>Pectobacterium</taxon>
    </lineage>
</organism>
<protein>
    <submittedName>
        <fullName evidence="2">SMI1/KNR4 family protein</fullName>
    </submittedName>
</protein>
<reference evidence="2 3" key="1">
    <citation type="submission" date="2018-09" db="EMBL/GenBank/DDBJ databases">
        <title>Phylogenetic diversity of Pectobacterium and Dickeya strains causing blackleg disease of potato in Morocco.</title>
        <authorList>
            <person name="Oulghazi S."/>
            <person name="Moumni M."/>
            <person name="Faure D."/>
        </authorList>
    </citation>
    <scope>NUCLEOTIDE SEQUENCE [LARGE SCALE GENOMIC DNA]</scope>
    <source>
        <strain evidence="2 3">S1.15.11.2D</strain>
    </source>
</reference>
<dbReference type="InterPro" id="IPR018958">
    <property type="entry name" value="Knr4/Smi1-like_dom"/>
</dbReference>
<dbReference type="InterPro" id="IPR037883">
    <property type="entry name" value="Knr4/Smi1-like_sf"/>
</dbReference>
<comment type="caution">
    <text evidence="2">The sequence shown here is derived from an EMBL/GenBank/DDBJ whole genome shotgun (WGS) entry which is preliminary data.</text>
</comment>
<dbReference type="Gene3D" id="3.40.1580.10">
    <property type="entry name" value="SMI1/KNR4-like"/>
    <property type="match status" value="1"/>
</dbReference>
<accession>A0A419B285</accession>
<dbReference type="Proteomes" id="UP000283655">
    <property type="component" value="Unassembled WGS sequence"/>
</dbReference>
<sequence length="145" mass="16086">MNIAQCILSITPHWHCRMGASDAVWDVIESGTKLVFPPDYKEFMKWSDGGEGKISHVYLSLWPSTQIVKLNQDYKINHYLGDKVLAIGSDGGSICFLLDHRFTEIPTFASVNVGDLDPREIKSIAQTFTSALNLTISGQIVGDEL</sequence>
<dbReference type="Pfam" id="PF09346">
    <property type="entry name" value="SMI1_KNR4"/>
    <property type="match status" value="1"/>
</dbReference>
<gene>
    <name evidence="2" type="ORF">D5071_00130</name>
</gene>
<evidence type="ECO:0000313" key="3">
    <source>
        <dbReference type="Proteomes" id="UP000283655"/>
    </source>
</evidence>
<feature type="domain" description="Knr4/Smi1-like" evidence="1">
    <location>
        <begin position="19"/>
        <end position="134"/>
    </location>
</feature>
<dbReference type="RefSeq" id="WP_119872463.1">
    <property type="nucleotide sequence ID" value="NZ_QZDH01000001.1"/>
</dbReference>
<proteinExistence type="predicted"/>
<dbReference type="EMBL" id="QZDH01000001">
    <property type="protein sequence ID" value="RJL55754.1"/>
    <property type="molecule type" value="Genomic_DNA"/>
</dbReference>
<dbReference type="SMART" id="SM00860">
    <property type="entry name" value="SMI1_KNR4"/>
    <property type="match status" value="1"/>
</dbReference>
<dbReference type="AlphaFoldDB" id="A0A419B285"/>